<keyword evidence="3" id="KW-1185">Reference proteome</keyword>
<protein>
    <recommendedName>
        <fullName evidence="1">Reverse transcriptase domain-containing protein</fullName>
    </recommendedName>
</protein>
<gene>
    <name evidence="2" type="ORF">ABE65_016220</name>
</gene>
<organism evidence="2 3">
    <name type="scientific">Fictibacillus phosphorivorans</name>
    <dbReference type="NCBI Taxonomy" id="1221500"/>
    <lineage>
        <taxon>Bacteria</taxon>
        <taxon>Bacillati</taxon>
        <taxon>Bacillota</taxon>
        <taxon>Bacilli</taxon>
        <taxon>Bacillales</taxon>
        <taxon>Fictibacillaceae</taxon>
        <taxon>Fictibacillus</taxon>
    </lineage>
</organism>
<dbReference type="InterPro" id="IPR000477">
    <property type="entry name" value="RT_dom"/>
</dbReference>
<dbReference type="RefSeq" id="WP_066397107.1">
    <property type="nucleotide sequence ID" value="NZ_CP015378.1"/>
</dbReference>
<dbReference type="CDD" id="cd01646">
    <property type="entry name" value="RT_Bac_retron_I"/>
    <property type="match status" value="1"/>
</dbReference>
<dbReference type="Proteomes" id="UP000076623">
    <property type="component" value="Chromosome"/>
</dbReference>
<name>A0A160IPC9_9BACL</name>
<evidence type="ECO:0000313" key="3">
    <source>
        <dbReference type="Proteomes" id="UP000076623"/>
    </source>
</evidence>
<proteinExistence type="predicted"/>
<dbReference type="AlphaFoldDB" id="A0A160IPC9"/>
<dbReference type="EMBL" id="CP015378">
    <property type="protein sequence ID" value="ANC78261.1"/>
    <property type="molecule type" value="Genomic_DNA"/>
</dbReference>
<dbReference type="KEGG" id="fpn:ABE65_016220"/>
<reference evidence="2 3" key="1">
    <citation type="submission" date="2016-04" db="EMBL/GenBank/DDBJ databases">
        <title>Complete genome sequence of Fictibacillus phosphorivorans G25-29, a strain toxic to nematodes.</title>
        <authorList>
            <person name="Zheng Z."/>
        </authorList>
    </citation>
    <scope>NUCLEOTIDE SEQUENCE [LARGE SCALE GENOMIC DNA]</scope>
    <source>
        <strain evidence="2 3">G25-29</strain>
    </source>
</reference>
<dbReference type="STRING" id="1221500.ABE65_016220"/>
<accession>A0A160IPC9</accession>
<evidence type="ECO:0000259" key="1">
    <source>
        <dbReference type="PROSITE" id="PS50878"/>
    </source>
</evidence>
<sequence>MSFKRKVLNIEKLKKIINKNMYNKYFSLKYLIKYGYFDFKYSKGDKDENYILSNLLYKKVFNTDELLMFIEEIQNNIGFKGKETTPIEISIYKNEDERRHFKLPNIYSYISLSIHLNKYKDTYIDILSSSNKSLSNKFYSSTFFKDKVKREENRIGKKHIFKTDIQNFYPSLYTHSIPWILVGKTIAKSNKTNKNEYYNQLDTSIQNCQRGETHGLPTGTFASRLIAEIYMCKFDNIMNKYDYIRYVDDFELPYNDESFKSEFYKDLNKELNNLNLKIKVEKNQVDTFPFQGDNNSAFFFDYFTNQDKNIKNQSKRIYHFIDKCIYKEREGYKGSLKLMFKALKKSILKKNLSQDSFTKLILKKLFNLVLMTPHLSVYFMEFIEKLNLNIIENNLISSIEEIKPQIQMNINRYIELNYNQELYSLLSIFYYLNLYSISDKDILLQIIGNMDDLSSILAFELLIYDENNIDRTLFETIEEKLVNSISWEDEYWLFKYHFFLKINENKKSKNYKVFKEHMYLKYGTGIDKSKFFNQKNMKQVQSPINLLFQQKNSNPDISNFYKFLIDKKINFLKKNLLRN</sequence>
<dbReference type="PROSITE" id="PS50878">
    <property type="entry name" value="RT_POL"/>
    <property type="match status" value="1"/>
</dbReference>
<dbReference type="Pfam" id="PF00078">
    <property type="entry name" value="RVT_1"/>
    <property type="match status" value="1"/>
</dbReference>
<evidence type="ECO:0000313" key="2">
    <source>
        <dbReference type="EMBL" id="ANC78261.1"/>
    </source>
</evidence>
<feature type="domain" description="Reverse transcriptase" evidence="1">
    <location>
        <begin position="1"/>
        <end position="304"/>
    </location>
</feature>